<dbReference type="SUPFAM" id="SSF52374">
    <property type="entry name" value="Nucleotidylyl transferase"/>
    <property type="match status" value="1"/>
</dbReference>
<dbReference type="InterPro" id="IPR050385">
    <property type="entry name" value="Archaeal_FAD_synthase"/>
</dbReference>
<dbReference type="Gene3D" id="3.30.230.120">
    <property type="match status" value="1"/>
</dbReference>
<sequence>MKRIFVSGCYDIIHAGHLQFFEEARALGDHLTVSFASEDVLWHHKQRRSSIPDEHKKAVLEGLRMIDEVIIGTDHDLGLDFKTYFLDAKPDVLVVTEDDQYADIKQALCDQVGATYQRLPKTPPKFNPISTSGIVKWVKAPTEAPLRVDFAGGWLDVPRHARDDGYIVNCAISPLVSLRSWDYEKRSGLGGSGAWALLNGEDGVDAELDLGVGWQDPAVIRETGLCVWKSGPKPLLDFKRNGNMLSGKMAILWTGCEHDTPGFADDARDYDKIVQSGQLAREGVLNEDIHQLAAGVYVYHEMQLEEGMKPLPEIDASIAKKYCGGGHGGYALYLFESQEMCDLAVQGNEQLRAIEPYCL</sequence>
<dbReference type="Gene3D" id="3.40.50.620">
    <property type="entry name" value="HUPs"/>
    <property type="match status" value="1"/>
</dbReference>
<dbReference type="AlphaFoldDB" id="A0A851GDZ9"/>
<evidence type="ECO:0000313" key="5">
    <source>
        <dbReference type="Proteomes" id="UP000557872"/>
    </source>
</evidence>
<keyword evidence="2 4" id="KW-0548">Nucleotidyltransferase</keyword>
<accession>A0A851GDZ9</accession>
<name>A0A851GDZ9_9BACT</name>
<dbReference type="RefSeq" id="WP_178931685.1">
    <property type="nucleotide sequence ID" value="NZ_JACBAZ010000002.1"/>
</dbReference>
<feature type="domain" description="Cytidyltransferase-like" evidence="3">
    <location>
        <begin position="6"/>
        <end position="111"/>
    </location>
</feature>
<reference evidence="4 5" key="1">
    <citation type="submission" date="2020-07" db="EMBL/GenBank/DDBJ databases">
        <title>Roseicoccus Jingziensis gen. nov., sp. nov., isolated from coastal seawater.</title>
        <authorList>
            <person name="Feng X."/>
        </authorList>
    </citation>
    <scope>NUCLEOTIDE SEQUENCE [LARGE SCALE GENOMIC DNA]</scope>
    <source>
        <strain evidence="4 5">N1E253</strain>
    </source>
</reference>
<protein>
    <submittedName>
        <fullName evidence="4">Adenylyltransferase/cytidyltransferase family protein</fullName>
    </submittedName>
</protein>
<keyword evidence="5" id="KW-1185">Reference proteome</keyword>
<comment type="caution">
    <text evidence="4">The sequence shown here is derived from an EMBL/GenBank/DDBJ whole genome shotgun (WGS) entry which is preliminary data.</text>
</comment>
<evidence type="ECO:0000256" key="1">
    <source>
        <dbReference type="ARBA" id="ARBA00022679"/>
    </source>
</evidence>
<evidence type="ECO:0000256" key="2">
    <source>
        <dbReference type="ARBA" id="ARBA00022695"/>
    </source>
</evidence>
<evidence type="ECO:0000259" key="3">
    <source>
        <dbReference type="Pfam" id="PF01467"/>
    </source>
</evidence>
<dbReference type="EMBL" id="JACBAZ010000002">
    <property type="protein sequence ID" value="NWK55152.1"/>
    <property type="molecule type" value="Genomic_DNA"/>
</dbReference>
<dbReference type="PANTHER" id="PTHR43793">
    <property type="entry name" value="FAD SYNTHASE"/>
    <property type="match status" value="1"/>
</dbReference>
<dbReference type="Pfam" id="PF01467">
    <property type="entry name" value="CTP_transf_like"/>
    <property type="match status" value="1"/>
</dbReference>
<dbReference type="GO" id="GO:0016779">
    <property type="term" value="F:nucleotidyltransferase activity"/>
    <property type="evidence" value="ECO:0007669"/>
    <property type="project" value="UniProtKB-KW"/>
</dbReference>
<dbReference type="Proteomes" id="UP000557872">
    <property type="component" value="Unassembled WGS sequence"/>
</dbReference>
<gene>
    <name evidence="4" type="ORF">HW115_05990</name>
</gene>
<dbReference type="PANTHER" id="PTHR43793:SF1">
    <property type="entry name" value="FAD SYNTHASE"/>
    <property type="match status" value="1"/>
</dbReference>
<keyword evidence="1 4" id="KW-0808">Transferase</keyword>
<organism evidence="4 5">
    <name type="scientific">Oceaniferula marina</name>
    <dbReference type="NCBI Taxonomy" id="2748318"/>
    <lineage>
        <taxon>Bacteria</taxon>
        <taxon>Pseudomonadati</taxon>
        <taxon>Verrucomicrobiota</taxon>
        <taxon>Verrucomicrobiia</taxon>
        <taxon>Verrucomicrobiales</taxon>
        <taxon>Verrucomicrobiaceae</taxon>
        <taxon>Oceaniferula</taxon>
    </lineage>
</organism>
<evidence type="ECO:0000313" key="4">
    <source>
        <dbReference type="EMBL" id="NWK55152.1"/>
    </source>
</evidence>
<proteinExistence type="predicted"/>
<dbReference type="NCBIfam" id="TIGR00125">
    <property type="entry name" value="cyt_tran_rel"/>
    <property type="match status" value="1"/>
</dbReference>
<dbReference type="InterPro" id="IPR004821">
    <property type="entry name" value="Cyt_trans-like"/>
</dbReference>
<dbReference type="InterPro" id="IPR014729">
    <property type="entry name" value="Rossmann-like_a/b/a_fold"/>
</dbReference>